<comment type="catalytic activity">
    <reaction evidence="8">
        <text>(sulfur carrier)-H + L-cysteine = (sulfur carrier)-SH + L-alanine</text>
        <dbReference type="Rhea" id="RHEA:43892"/>
        <dbReference type="Rhea" id="RHEA-COMP:14737"/>
        <dbReference type="Rhea" id="RHEA-COMP:14739"/>
        <dbReference type="ChEBI" id="CHEBI:29917"/>
        <dbReference type="ChEBI" id="CHEBI:35235"/>
        <dbReference type="ChEBI" id="CHEBI:57972"/>
        <dbReference type="ChEBI" id="CHEBI:64428"/>
        <dbReference type="EC" id="2.8.1.7"/>
    </reaction>
</comment>
<evidence type="ECO:0000256" key="6">
    <source>
        <dbReference type="ARBA" id="ARBA00023004"/>
    </source>
</evidence>
<dbReference type="InterPro" id="IPR015421">
    <property type="entry name" value="PyrdxlP-dep_Trfase_major"/>
</dbReference>
<dbReference type="GO" id="GO:0031071">
    <property type="term" value="F:cysteine desulfurase activity"/>
    <property type="evidence" value="ECO:0007669"/>
    <property type="project" value="UniProtKB-EC"/>
</dbReference>
<gene>
    <name evidence="11" type="primary">nifS</name>
    <name evidence="11" type="ORF">HG15A2_25930</name>
</gene>
<name>A0A517MWL8_9BACT</name>
<dbReference type="Pfam" id="PF00581">
    <property type="entry name" value="Rhodanese"/>
    <property type="match status" value="1"/>
</dbReference>
<dbReference type="GO" id="GO:0046872">
    <property type="term" value="F:metal ion binding"/>
    <property type="evidence" value="ECO:0007669"/>
    <property type="project" value="UniProtKB-KW"/>
</dbReference>
<feature type="domain" description="Rhodanese" evidence="10">
    <location>
        <begin position="690"/>
        <end position="789"/>
    </location>
</feature>
<accession>A0A517MWL8</accession>
<dbReference type="GO" id="GO:0051536">
    <property type="term" value="F:iron-sulfur cluster binding"/>
    <property type="evidence" value="ECO:0007669"/>
    <property type="project" value="UniProtKB-KW"/>
</dbReference>
<keyword evidence="12" id="KW-1185">Reference proteome</keyword>
<dbReference type="InterPro" id="IPR015424">
    <property type="entry name" value="PyrdxlP-dep_Trfase"/>
</dbReference>
<dbReference type="AlphaFoldDB" id="A0A517MWL8"/>
<keyword evidence="11" id="KW-0808">Transferase</keyword>
<evidence type="ECO:0000256" key="4">
    <source>
        <dbReference type="ARBA" id="ARBA00022723"/>
    </source>
</evidence>
<dbReference type="SUPFAM" id="SSF56281">
    <property type="entry name" value="Metallo-hydrolase/oxidoreductase"/>
    <property type="match status" value="1"/>
</dbReference>
<evidence type="ECO:0000256" key="3">
    <source>
        <dbReference type="ARBA" id="ARBA00012239"/>
    </source>
</evidence>
<dbReference type="EMBL" id="CP036263">
    <property type="protein sequence ID" value="QDS99271.1"/>
    <property type="molecule type" value="Genomic_DNA"/>
</dbReference>
<dbReference type="SMART" id="SM00450">
    <property type="entry name" value="RHOD"/>
    <property type="match status" value="1"/>
</dbReference>
<dbReference type="PANTHER" id="PTHR11601:SF34">
    <property type="entry name" value="CYSTEINE DESULFURASE"/>
    <property type="match status" value="1"/>
</dbReference>
<dbReference type="Gene3D" id="1.10.260.50">
    <property type="match status" value="1"/>
</dbReference>
<dbReference type="KEGG" id="amob:HG15A2_25930"/>
<dbReference type="SUPFAM" id="SSF52821">
    <property type="entry name" value="Rhodanese/Cell cycle control phosphatase"/>
    <property type="match status" value="1"/>
</dbReference>
<dbReference type="RefSeq" id="WP_145060516.1">
    <property type="nucleotide sequence ID" value="NZ_CP036263.1"/>
</dbReference>
<dbReference type="PROSITE" id="PS00595">
    <property type="entry name" value="AA_TRANSFER_CLASS_5"/>
    <property type="match status" value="1"/>
</dbReference>
<dbReference type="InterPro" id="IPR020578">
    <property type="entry name" value="Aminotrans_V_PyrdxlP_BS"/>
</dbReference>
<dbReference type="PROSITE" id="PS50206">
    <property type="entry name" value="RHODANESE_3"/>
    <property type="match status" value="1"/>
</dbReference>
<dbReference type="InterPro" id="IPR001279">
    <property type="entry name" value="Metallo-B-lactamas"/>
</dbReference>
<evidence type="ECO:0000256" key="8">
    <source>
        <dbReference type="ARBA" id="ARBA00050776"/>
    </source>
</evidence>
<keyword evidence="6" id="KW-0408">Iron</keyword>
<keyword evidence="5" id="KW-0663">Pyridoxal phosphate</keyword>
<evidence type="ECO:0000259" key="10">
    <source>
        <dbReference type="PROSITE" id="PS50206"/>
    </source>
</evidence>
<dbReference type="Proteomes" id="UP000319852">
    <property type="component" value="Chromosome"/>
</dbReference>
<dbReference type="OrthoDB" id="9808002at2"/>
<organism evidence="11 12">
    <name type="scientific">Adhaeretor mobilis</name>
    <dbReference type="NCBI Taxonomy" id="1930276"/>
    <lineage>
        <taxon>Bacteria</taxon>
        <taxon>Pseudomonadati</taxon>
        <taxon>Planctomycetota</taxon>
        <taxon>Planctomycetia</taxon>
        <taxon>Pirellulales</taxon>
        <taxon>Lacipirellulaceae</taxon>
        <taxon>Adhaeretor</taxon>
    </lineage>
</organism>
<evidence type="ECO:0000313" key="11">
    <source>
        <dbReference type="EMBL" id="QDS99271.1"/>
    </source>
</evidence>
<dbReference type="InterPro" id="IPR000192">
    <property type="entry name" value="Aminotrans_V_dom"/>
</dbReference>
<keyword evidence="7" id="KW-0411">Iron-sulfur</keyword>
<evidence type="ECO:0000256" key="2">
    <source>
        <dbReference type="ARBA" id="ARBA00006490"/>
    </source>
</evidence>
<dbReference type="InterPro" id="IPR036873">
    <property type="entry name" value="Rhodanese-like_dom_sf"/>
</dbReference>
<sequence>MVDRQEIYLDDNATTRVLPLAAKEAYAVMEDLYGNPSSSHISGLQARQILESAREVARDVLGASQGRIVFTSGATEAIQTGIFSALCQAKQKLAAAESNLNRGLLLYGATEHKAVPQALLHWNELLDLHCHVLAVPVDCHGQLDMDFLRDHINNAHLLCTMSVNNETGIVHDLKAIEAAVIEAKHHVCWLVDCVQAVGKRELNLSDSVIDYATISGHKLYAPKGIGILYVREGSPFTPLLAGGGQERGARGGTENLPGVAAIASVLRAFRDKDVGVFSSPATLEKYRDRIRGSLEKAFPEIQYNAACEETVPTTINFSVPGVAGKELLDLFDAAGIRVSSGSACGSAVQGSYVLEAMGLPAWRSDGAIRLSFGPATQAADVEAACSRIAEAGTALAKACIIRNGDLHVNSDQVSEGLLQLKNGSMCSWIFSDATTRKCIIVDPFEELLDRIETIVHCQELQVVAVLDTHQHVDHDSPREQLVSRLGSRMLDQHASTDILGWPSEPNGQVVLSDESDAAAIHLSKTKVIARTPLPGHTVDGQAYLVGKPVDGRLESDQVRFAFTGDTLLIGGIGRTDFATSAAESLLDSLRNLPRVIADNSIICPTHDYNMGFVTTLCSERQHNQLLAQILDPVSLLSVEDYLATKKEVDSEITDETNCELVCGRIENYPADQAASSIDVDSSQLSEFFRQHQDSLIVDVREAHEFAFAQNWTSLGLDSPPKNVPLTRLGDFLAKFLASSNPQKQEVIFICRSGNRSSKAAQVARRLGLSGAWQIAGGIALGISPSREVVEAEEMEYAI</sequence>
<dbReference type="InterPro" id="IPR001763">
    <property type="entry name" value="Rhodanese-like_dom"/>
</dbReference>
<evidence type="ECO:0000256" key="1">
    <source>
        <dbReference type="ARBA" id="ARBA00001933"/>
    </source>
</evidence>
<dbReference type="EC" id="2.8.1.7" evidence="3"/>
<keyword evidence="4" id="KW-0479">Metal-binding</keyword>
<evidence type="ECO:0000256" key="9">
    <source>
        <dbReference type="RuleBase" id="RU004504"/>
    </source>
</evidence>
<evidence type="ECO:0000256" key="5">
    <source>
        <dbReference type="ARBA" id="ARBA00022898"/>
    </source>
</evidence>
<comment type="similarity">
    <text evidence="2">Belongs to the class-V pyridoxal-phosphate-dependent aminotransferase family. NifS/IscS subfamily.</text>
</comment>
<reference evidence="11 12" key="1">
    <citation type="submission" date="2019-02" db="EMBL/GenBank/DDBJ databases">
        <title>Deep-cultivation of Planctomycetes and their phenomic and genomic characterization uncovers novel biology.</title>
        <authorList>
            <person name="Wiegand S."/>
            <person name="Jogler M."/>
            <person name="Boedeker C."/>
            <person name="Pinto D."/>
            <person name="Vollmers J."/>
            <person name="Rivas-Marin E."/>
            <person name="Kohn T."/>
            <person name="Peeters S.H."/>
            <person name="Heuer A."/>
            <person name="Rast P."/>
            <person name="Oberbeckmann S."/>
            <person name="Bunk B."/>
            <person name="Jeske O."/>
            <person name="Meyerdierks A."/>
            <person name="Storesund J.E."/>
            <person name="Kallscheuer N."/>
            <person name="Luecker S."/>
            <person name="Lage O.M."/>
            <person name="Pohl T."/>
            <person name="Merkel B.J."/>
            <person name="Hornburger P."/>
            <person name="Mueller R.-W."/>
            <person name="Bruemmer F."/>
            <person name="Labrenz M."/>
            <person name="Spormann A.M."/>
            <person name="Op den Camp H."/>
            <person name="Overmann J."/>
            <person name="Amann R."/>
            <person name="Jetten M.S.M."/>
            <person name="Mascher T."/>
            <person name="Medema M.H."/>
            <person name="Devos D.P."/>
            <person name="Kaster A.-K."/>
            <person name="Ovreas L."/>
            <person name="Rohde M."/>
            <person name="Galperin M.Y."/>
            <person name="Jogler C."/>
        </authorList>
    </citation>
    <scope>NUCLEOTIDE SEQUENCE [LARGE SCALE GENOMIC DNA]</scope>
    <source>
        <strain evidence="11 12">HG15A2</strain>
    </source>
</reference>
<comment type="cofactor">
    <cofactor evidence="1 9">
        <name>pyridoxal 5'-phosphate</name>
        <dbReference type="ChEBI" id="CHEBI:597326"/>
    </cofactor>
</comment>
<dbReference type="Gene3D" id="3.40.640.10">
    <property type="entry name" value="Type I PLP-dependent aspartate aminotransferase-like (Major domain)"/>
    <property type="match status" value="1"/>
</dbReference>
<dbReference type="Pfam" id="PF00266">
    <property type="entry name" value="Aminotran_5"/>
    <property type="match status" value="1"/>
</dbReference>
<dbReference type="Gene3D" id="3.60.15.10">
    <property type="entry name" value="Ribonuclease Z/Hydroxyacylglutathione hydrolase-like"/>
    <property type="match status" value="1"/>
</dbReference>
<proteinExistence type="inferred from homology"/>
<dbReference type="InterPro" id="IPR015422">
    <property type="entry name" value="PyrdxlP-dep_Trfase_small"/>
</dbReference>
<dbReference type="Gene3D" id="3.90.1150.10">
    <property type="entry name" value="Aspartate Aminotransferase, domain 1"/>
    <property type="match status" value="1"/>
</dbReference>
<dbReference type="InterPro" id="IPR036866">
    <property type="entry name" value="RibonucZ/Hydroxyglut_hydro"/>
</dbReference>
<dbReference type="SUPFAM" id="SSF53383">
    <property type="entry name" value="PLP-dependent transferases"/>
    <property type="match status" value="1"/>
</dbReference>
<evidence type="ECO:0000256" key="7">
    <source>
        <dbReference type="ARBA" id="ARBA00023014"/>
    </source>
</evidence>
<evidence type="ECO:0000313" key="12">
    <source>
        <dbReference type="Proteomes" id="UP000319852"/>
    </source>
</evidence>
<protein>
    <recommendedName>
        <fullName evidence="3">cysteine desulfurase</fullName>
        <ecNumber evidence="3">2.8.1.7</ecNumber>
    </recommendedName>
</protein>
<dbReference type="SMART" id="SM00849">
    <property type="entry name" value="Lactamase_B"/>
    <property type="match status" value="1"/>
</dbReference>
<dbReference type="Gene3D" id="3.40.250.10">
    <property type="entry name" value="Rhodanese-like domain"/>
    <property type="match status" value="1"/>
</dbReference>
<dbReference type="PANTHER" id="PTHR11601">
    <property type="entry name" value="CYSTEINE DESULFURYLASE FAMILY MEMBER"/>
    <property type="match status" value="1"/>
</dbReference>